<keyword evidence="1" id="KW-0472">Membrane</keyword>
<keyword evidence="1" id="KW-1133">Transmembrane helix</keyword>
<dbReference type="EMBL" id="BKCJ010536822">
    <property type="protein sequence ID" value="GFB02893.1"/>
    <property type="molecule type" value="Genomic_DNA"/>
</dbReference>
<feature type="transmembrane region" description="Helical" evidence="1">
    <location>
        <begin position="116"/>
        <end position="132"/>
    </location>
</feature>
<accession>A0A699KMU2</accession>
<reference evidence="2" key="1">
    <citation type="journal article" date="2019" name="Sci. Rep.">
        <title>Draft genome of Tanacetum cinerariifolium, the natural source of mosquito coil.</title>
        <authorList>
            <person name="Yamashiro T."/>
            <person name="Shiraishi A."/>
            <person name="Satake H."/>
            <person name="Nakayama K."/>
        </authorList>
    </citation>
    <scope>NUCLEOTIDE SEQUENCE</scope>
</reference>
<sequence length="138" mass="15228">MKDACLPAPTPDESFDLPVHASVPQGGFCLFSLKDFFVLVIDLLYFPLDVVEDSLAQGDDGLGLMKNEDHQVLGNEQKLEEDATDCTRVDDDGVEFSPEGGDYFPTMGDETKKDKCAIFLLLLIICIVLMLMDKASYV</sequence>
<dbReference type="AlphaFoldDB" id="A0A699KMU2"/>
<evidence type="ECO:0000313" key="2">
    <source>
        <dbReference type="EMBL" id="GFB02893.1"/>
    </source>
</evidence>
<evidence type="ECO:0000256" key="1">
    <source>
        <dbReference type="SAM" id="Phobius"/>
    </source>
</evidence>
<keyword evidence="1" id="KW-0812">Transmembrane</keyword>
<protein>
    <submittedName>
        <fullName evidence="2">Uncharacterized protein</fullName>
    </submittedName>
</protein>
<gene>
    <name evidence="2" type="ORF">Tci_674864</name>
</gene>
<name>A0A699KMU2_TANCI</name>
<organism evidence="2">
    <name type="scientific">Tanacetum cinerariifolium</name>
    <name type="common">Dalmatian daisy</name>
    <name type="synonym">Chrysanthemum cinerariifolium</name>
    <dbReference type="NCBI Taxonomy" id="118510"/>
    <lineage>
        <taxon>Eukaryota</taxon>
        <taxon>Viridiplantae</taxon>
        <taxon>Streptophyta</taxon>
        <taxon>Embryophyta</taxon>
        <taxon>Tracheophyta</taxon>
        <taxon>Spermatophyta</taxon>
        <taxon>Magnoliopsida</taxon>
        <taxon>eudicotyledons</taxon>
        <taxon>Gunneridae</taxon>
        <taxon>Pentapetalae</taxon>
        <taxon>asterids</taxon>
        <taxon>campanulids</taxon>
        <taxon>Asterales</taxon>
        <taxon>Asteraceae</taxon>
        <taxon>Asteroideae</taxon>
        <taxon>Anthemideae</taxon>
        <taxon>Anthemidinae</taxon>
        <taxon>Tanacetum</taxon>
    </lineage>
</organism>
<proteinExistence type="predicted"/>
<comment type="caution">
    <text evidence="2">The sequence shown here is derived from an EMBL/GenBank/DDBJ whole genome shotgun (WGS) entry which is preliminary data.</text>
</comment>